<evidence type="ECO:0000256" key="7">
    <source>
        <dbReference type="ARBA" id="ARBA00023136"/>
    </source>
</evidence>
<dbReference type="GO" id="GO:0051301">
    <property type="term" value="P:cell division"/>
    <property type="evidence" value="ECO:0007669"/>
    <property type="project" value="UniProtKB-KW"/>
</dbReference>
<dbReference type="InterPro" id="IPR006009">
    <property type="entry name" value="GlcNAc_MurG"/>
</dbReference>
<dbReference type="Proteomes" id="UP000179115">
    <property type="component" value="Unassembled WGS sequence"/>
</dbReference>
<keyword evidence="1 10" id="KW-1003">Cell membrane</keyword>
<dbReference type="InterPro" id="IPR004276">
    <property type="entry name" value="GlycoTrans_28_N"/>
</dbReference>
<evidence type="ECO:0000256" key="10">
    <source>
        <dbReference type="HAMAP-Rule" id="MF_00033"/>
    </source>
</evidence>
<comment type="caution">
    <text evidence="10">Lacks conserved residue(s) required for the propagation of feature annotation.</text>
</comment>
<sequence>MKILFTGGGTGGHFYPIIAVAEEVNALVEERKLLRPSLYYAGPTPFEERLLFENGIEFRKSPAGKVRRYFSLLNITDAIKTAFGILKALFQVFSIYPDVVFSKGGYASFPTVLAARLFKIPLVIHESDATPGKVNRFAGKFAERIAIAYPEAASFFPKGKTALVGNPIRKALRTVAREGAYEFLRLSSELPVIVILGGSQGAQKLNDVVLGALPELVERYQIIHQTGDALFQDVERTARVVLEKSQNGSRYKVFPYLNELALRMSAGVATVIVSRAGSGAIFEIAQWGIPSIIVPLPELVSHDQTKNAFTYARSGAAVVIEQDNLTAHLLVSEITRLIDNPNIREKMKAGAASFAKPKAAREVAEAILDIALKHESR</sequence>
<dbReference type="GO" id="GO:0008360">
    <property type="term" value="P:regulation of cell shape"/>
    <property type="evidence" value="ECO:0007669"/>
    <property type="project" value="UniProtKB-KW"/>
</dbReference>
<keyword evidence="5 10" id="KW-0133">Cell shape</keyword>
<dbReference type="GO" id="GO:0005975">
    <property type="term" value="P:carbohydrate metabolic process"/>
    <property type="evidence" value="ECO:0007669"/>
    <property type="project" value="InterPro"/>
</dbReference>
<protein>
    <recommendedName>
        <fullName evidence="10">UDP-N-acetylglucosamine--N-acetylmuramyl-(pentapeptide) pyrophosphoryl-undecaprenol N-acetylglucosamine transferase</fullName>
        <ecNumber evidence="10">2.4.1.227</ecNumber>
    </recommendedName>
    <alternativeName>
        <fullName evidence="10">Undecaprenyl-PP-MurNAc-pentapeptide-UDPGlcNAc GlcNAc transferase</fullName>
    </alternativeName>
</protein>
<feature type="domain" description="Glycosyltransferase family 28 N-terminal" evidence="11">
    <location>
        <begin position="3"/>
        <end position="147"/>
    </location>
</feature>
<dbReference type="GO" id="GO:0050511">
    <property type="term" value="F:undecaprenyldiphospho-muramoylpentapeptide beta-N-acetylglucosaminyltransferase activity"/>
    <property type="evidence" value="ECO:0007669"/>
    <property type="project" value="UniProtKB-UniRule"/>
</dbReference>
<dbReference type="STRING" id="1798508.A3A35_02695"/>
<dbReference type="UniPathway" id="UPA00219"/>
<keyword evidence="3 10" id="KW-0328">Glycosyltransferase</keyword>
<keyword evidence="2 10" id="KW-0132">Cell division</keyword>
<evidence type="ECO:0000259" key="12">
    <source>
        <dbReference type="Pfam" id="PF04101"/>
    </source>
</evidence>
<dbReference type="SUPFAM" id="SSF53756">
    <property type="entry name" value="UDP-Glycosyltransferase/glycogen phosphorylase"/>
    <property type="match status" value="1"/>
</dbReference>
<evidence type="ECO:0000256" key="6">
    <source>
        <dbReference type="ARBA" id="ARBA00022984"/>
    </source>
</evidence>
<evidence type="ECO:0000256" key="1">
    <source>
        <dbReference type="ARBA" id="ARBA00022475"/>
    </source>
</evidence>
<dbReference type="CDD" id="cd03785">
    <property type="entry name" value="GT28_MurG"/>
    <property type="match status" value="1"/>
</dbReference>
<dbReference type="Pfam" id="PF04101">
    <property type="entry name" value="Glyco_tran_28_C"/>
    <property type="match status" value="1"/>
</dbReference>
<dbReference type="EC" id="2.4.1.227" evidence="10"/>
<dbReference type="GO" id="GO:0051991">
    <property type="term" value="F:UDP-N-acetyl-D-glucosamine:N-acetylmuramoyl-L-alanyl-D-glutamyl-meso-2,6-diaminopimelyl-D-alanyl-D-alanine-diphosphoundecaprenol 4-beta-N-acetylglucosaminlytransferase activity"/>
    <property type="evidence" value="ECO:0007669"/>
    <property type="project" value="RHEA"/>
</dbReference>
<gene>
    <name evidence="10" type="primary">murG</name>
    <name evidence="13" type="ORF">A3A35_02695</name>
</gene>
<evidence type="ECO:0000256" key="2">
    <source>
        <dbReference type="ARBA" id="ARBA00022618"/>
    </source>
</evidence>
<evidence type="ECO:0000256" key="4">
    <source>
        <dbReference type="ARBA" id="ARBA00022679"/>
    </source>
</evidence>
<dbReference type="PANTHER" id="PTHR21015:SF22">
    <property type="entry name" value="GLYCOSYLTRANSFERASE"/>
    <property type="match status" value="1"/>
</dbReference>
<name>A0A1F6EDR0_9BACT</name>
<dbReference type="GO" id="GO:0005886">
    <property type="term" value="C:plasma membrane"/>
    <property type="evidence" value="ECO:0007669"/>
    <property type="project" value="UniProtKB-SubCell"/>
</dbReference>
<reference evidence="13 14" key="1">
    <citation type="journal article" date="2016" name="Nat. Commun.">
        <title>Thousands of microbial genomes shed light on interconnected biogeochemical processes in an aquifer system.</title>
        <authorList>
            <person name="Anantharaman K."/>
            <person name="Brown C.T."/>
            <person name="Hug L.A."/>
            <person name="Sharon I."/>
            <person name="Castelle C.J."/>
            <person name="Probst A.J."/>
            <person name="Thomas B.C."/>
            <person name="Singh A."/>
            <person name="Wilkins M.J."/>
            <person name="Karaoz U."/>
            <person name="Brodie E.L."/>
            <person name="Williams K.H."/>
            <person name="Hubbard S.S."/>
            <person name="Banfield J.F."/>
        </authorList>
    </citation>
    <scope>NUCLEOTIDE SEQUENCE [LARGE SCALE GENOMIC DNA]</scope>
</reference>
<dbReference type="Pfam" id="PF03033">
    <property type="entry name" value="Glyco_transf_28"/>
    <property type="match status" value="1"/>
</dbReference>
<comment type="caution">
    <text evidence="13">The sequence shown here is derived from an EMBL/GenBank/DDBJ whole genome shotgun (WGS) entry which is preliminary data.</text>
</comment>
<organism evidence="13 14">
    <name type="scientific">Candidatus Kaiserbacteria bacterium RIFCSPLOWO2_01_FULL_51_21</name>
    <dbReference type="NCBI Taxonomy" id="1798508"/>
    <lineage>
        <taxon>Bacteria</taxon>
        <taxon>Candidatus Kaiseribacteriota</taxon>
    </lineage>
</organism>
<evidence type="ECO:0000256" key="9">
    <source>
        <dbReference type="ARBA" id="ARBA00023316"/>
    </source>
</evidence>
<dbReference type="InterPro" id="IPR007235">
    <property type="entry name" value="Glyco_trans_28_C"/>
</dbReference>
<comment type="similarity">
    <text evidence="10">Belongs to the glycosyltransferase 28 family. MurG subfamily.</text>
</comment>
<keyword evidence="6 10" id="KW-0573">Peptidoglycan synthesis</keyword>
<feature type="binding site" evidence="10">
    <location>
        <position position="169"/>
    </location>
    <ligand>
        <name>UDP-N-acetyl-alpha-D-glucosamine</name>
        <dbReference type="ChEBI" id="CHEBI:57705"/>
    </ligand>
</feature>
<keyword evidence="7 10" id="KW-0472">Membrane</keyword>
<dbReference type="NCBIfam" id="TIGR01133">
    <property type="entry name" value="murG"/>
    <property type="match status" value="1"/>
</dbReference>
<keyword evidence="9 10" id="KW-0961">Cell wall biogenesis/degradation</keyword>
<dbReference type="PANTHER" id="PTHR21015">
    <property type="entry name" value="UDP-N-ACETYLGLUCOSAMINE--N-ACETYLMURAMYL-(PENTAPEPTIDE) PYROPHOSPHORYL-UNDECAPRENOL N-ACETYLGLUCOSAMINE TRANSFERASE 1"/>
    <property type="match status" value="1"/>
</dbReference>
<feature type="binding site" evidence="10">
    <location>
        <position position="199"/>
    </location>
    <ligand>
        <name>UDP-N-acetyl-alpha-D-glucosamine</name>
        <dbReference type="ChEBI" id="CHEBI:57705"/>
    </ligand>
</feature>
<dbReference type="GO" id="GO:0009252">
    <property type="term" value="P:peptidoglycan biosynthetic process"/>
    <property type="evidence" value="ECO:0007669"/>
    <property type="project" value="UniProtKB-UniRule"/>
</dbReference>
<evidence type="ECO:0000256" key="8">
    <source>
        <dbReference type="ARBA" id="ARBA00023306"/>
    </source>
</evidence>
<dbReference type="AlphaFoldDB" id="A0A1F6EDR0"/>
<comment type="catalytic activity">
    <reaction evidence="10">
        <text>di-trans,octa-cis-undecaprenyl diphospho-N-acetyl-alpha-D-muramoyl-L-alanyl-D-glutamyl-meso-2,6-diaminopimeloyl-D-alanyl-D-alanine + UDP-N-acetyl-alpha-D-glucosamine = di-trans,octa-cis-undecaprenyl diphospho-[N-acetyl-alpha-D-glucosaminyl-(1-&gt;4)]-N-acetyl-alpha-D-muramoyl-L-alanyl-D-glutamyl-meso-2,6-diaminopimeloyl-D-alanyl-D-alanine + UDP + H(+)</text>
        <dbReference type="Rhea" id="RHEA:31227"/>
        <dbReference type="ChEBI" id="CHEBI:15378"/>
        <dbReference type="ChEBI" id="CHEBI:57705"/>
        <dbReference type="ChEBI" id="CHEBI:58223"/>
        <dbReference type="ChEBI" id="CHEBI:61387"/>
        <dbReference type="ChEBI" id="CHEBI:61388"/>
        <dbReference type="EC" id="2.4.1.227"/>
    </reaction>
</comment>
<evidence type="ECO:0000256" key="3">
    <source>
        <dbReference type="ARBA" id="ARBA00022676"/>
    </source>
</evidence>
<comment type="subcellular location">
    <subcellularLocation>
        <location evidence="10">Cell membrane</location>
        <topology evidence="10">Peripheral membrane protein</topology>
        <orientation evidence="10">Cytoplasmic side</orientation>
    </subcellularLocation>
</comment>
<accession>A0A1F6EDR0</accession>
<feature type="binding site" evidence="10">
    <location>
        <begin position="10"/>
        <end position="12"/>
    </location>
    <ligand>
        <name>UDP-N-acetyl-alpha-D-glucosamine</name>
        <dbReference type="ChEBI" id="CHEBI:57705"/>
    </ligand>
</feature>
<dbReference type="EMBL" id="MFLV01000009">
    <property type="protein sequence ID" value="OGG71805.1"/>
    <property type="molecule type" value="Genomic_DNA"/>
</dbReference>
<keyword evidence="4 10" id="KW-0808">Transferase</keyword>
<dbReference type="Gene3D" id="3.40.50.2000">
    <property type="entry name" value="Glycogen Phosphorylase B"/>
    <property type="match status" value="2"/>
</dbReference>
<evidence type="ECO:0000256" key="5">
    <source>
        <dbReference type="ARBA" id="ARBA00022960"/>
    </source>
</evidence>
<comment type="pathway">
    <text evidence="10">Cell wall biogenesis; peptidoglycan biosynthesis.</text>
</comment>
<feature type="binding site" evidence="10">
    <location>
        <position position="304"/>
    </location>
    <ligand>
        <name>UDP-N-acetyl-alpha-D-glucosamine</name>
        <dbReference type="ChEBI" id="CHEBI:57705"/>
    </ligand>
</feature>
<dbReference type="GO" id="GO:0071555">
    <property type="term" value="P:cell wall organization"/>
    <property type="evidence" value="ECO:0007669"/>
    <property type="project" value="UniProtKB-KW"/>
</dbReference>
<evidence type="ECO:0000259" key="11">
    <source>
        <dbReference type="Pfam" id="PF03033"/>
    </source>
</evidence>
<evidence type="ECO:0000313" key="14">
    <source>
        <dbReference type="Proteomes" id="UP000179115"/>
    </source>
</evidence>
<comment type="function">
    <text evidence="10">Cell wall formation. Catalyzes the transfer of a GlcNAc subunit on undecaprenyl-pyrophosphoryl-MurNAc-pentapeptide (lipid intermediate I) to form undecaprenyl-pyrophosphoryl-MurNAc-(pentapeptide)GlcNAc (lipid intermediate II).</text>
</comment>
<evidence type="ECO:0000313" key="13">
    <source>
        <dbReference type="EMBL" id="OGG71805.1"/>
    </source>
</evidence>
<dbReference type="HAMAP" id="MF_00033">
    <property type="entry name" value="MurG"/>
    <property type="match status" value="1"/>
</dbReference>
<feature type="domain" description="Glycosyl transferase family 28 C-terminal" evidence="12">
    <location>
        <begin position="192"/>
        <end position="361"/>
    </location>
</feature>
<keyword evidence="8 10" id="KW-0131">Cell cycle</keyword>
<proteinExistence type="inferred from homology"/>